<dbReference type="InterPro" id="IPR011990">
    <property type="entry name" value="TPR-like_helical_dom_sf"/>
</dbReference>
<dbReference type="STRING" id="760192.Halhy_4418"/>
<reference key="2">
    <citation type="submission" date="2011-04" db="EMBL/GenBank/DDBJ databases">
        <title>Complete sequence of chromosome of Haliscomenobacter hydrossis DSM 1100.</title>
        <authorList>
            <consortium name="US DOE Joint Genome Institute (JGI-PGF)"/>
            <person name="Lucas S."/>
            <person name="Han J."/>
            <person name="Lapidus A."/>
            <person name="Bruce D."/>
            <person name="Goodwin L."/>
            <person name="Pitluck S."/>
            <person name="Peters L."/>
            <person name="Kyrpides N."/>
            <person name="Mavromatis K."/>
            <person name="Ivanova N."/>
            <person name="Ovchinnikova G."/>
            <person name="Pagani I."/>
            <person name="Daligault H."/>
            <person name="Detter J.C."/>
            <person name="Han C."/>
            <person name="Land M."/>
            <person name="Hauser L."/>
            <person name="Markowitz V."/>
            <person name="Cheng J.-F."/>
            <person name="Hugenholtz P."/>
            <person name="Woyke T."/>
            <person name="Wu D."/>
            <person name="Verbarg S."/>
            <person name="Frueling A."/>
            <person name="Brambilla E."/>
            <person name="Klenk H.-P."/>
            <person name="Eisen J.A."/>
        </authorList>
    </citation>
    <scope>NUCLEOTIDE SEQUENCE</scope>
    <source>
        <strain>DSM 1100</strain>
    </source>
</reference>
<proteinExistence type="predicted"/>
<accession>F4KQX6</accession>
<reference evidence="2 3" key="1">
    <citation type="journal article" date="2011" name="Stand. Genomic Sci.">
        <title>Complete genome sequence of Haliscomenobacter hydrossis type strain (O).</title>
        <authorList>
            <consortium name="US DOE Joint Genome Institute (JGI-PGF)"/>
            <person name="Daligault H."/>
            <person name="Lapidus A."/>
            <person name="Zeytun A."/>
            <person name="Nolan M."/>
            <person name="Lucas S."/>
            <person name="Del Rio T.G."/>
            <person name="Tice H."/>
            <person name="Cheng J.F."/>
            <person name="Tapia R."/>
            <person name="Han C."/>
            <person name="Goodwin L."/>
            <person name="Pitluck S."/>
            <person name="Liolios K."/>
            <person name="Pagani I."/>
            <person name="Ivanova N."/>
            <person name="Huntemann M."/>
            <person name="Mavromatis K."/>
            <person name="Mikhailova N."/>
            <person name="Pati A."/>
            <person name="Chen A."/>
            <person name="Palaniappan K."/>
            <person name="Land M."/>
            <person name="Hauser L."/>
            <person name="Brambilla E.M."/>
            <person name="Rohde M."/>
            <person name="Verbarg S."/>
            <person name="Goker M."/>
            <person name="Bristow J."/>
            <person name="Eisen J.A."/>
            <person name="Markowitz V."/>
            <person name="Hugenholtz P."/>
            <person name="Kyrpides N.C."/>
            <person name="Klenk H.P."/>
            <person name="Woyke T."/>
        </authorList>
    </citation>
    <scope>NUCLEOTIDE SEQUENCE [LARGE SCALE GENOMIC DNA]</scope>
    <source>
        <strain evidence="3">ATCC 27775 / DSM 1100 / LMG 10767 / O</strain>
    </source>
</reference>
<organism evidence="2 3">
    <name type="scientific">Haliscomenobacter hydrossis (strain ATCC 27775 / DSM 1100 / LMG 10767 / O)</name>
    <dbReference type="NCBI Taxonomy" id="760192"/>
    <lineage>
        <taxon>Bacteria</taxon>
        <taxon>Pseudomonadati</taxon>
        <taxon>Bacteroidota</taxon>
        <taxon>Saprospiria</taxon>
        <taxon>Saprospirales</taxon>
        <taxon>Haliscomenobacteraceae</taxon>
        <taxon>Haliscomenobacter</taxon>
    </lineage>
</organism>
<keyword evidence="1" id="KW-0732">Signal</keyword>
<dbReference type="HOGENOM" id="CLU_745488_0_0_10"/>
<dbReference type="eggNOG" id="COG0457">
    <property type="taxonomic scope" value="Bacteria"/>
</dbReference>
<evidence type="ECO:0000256" key="1">
    <source>
        <dbReference type="SAM" id="SignalP"/>
    </source>
</evidence>
<dbReference type="NCBIfam" id="NF047558">
    <property type="entry name" value="TPR_END_plus"/>
    <property type="match status" value="1"/>
</dbReference>
<evidence type="ECO:0000313" key="3">
    <source>
        <dbReference type="Proteomes" id="UP000008461"/>
    </source>
</evidence>
<gene>
    <name evidence="2" type="ordered locus">Halhy_4418</name>
</gene>
<keyword evidence="3" id="KW-1185">Reference proteome</keyword>
<dbReference type="KEGG" id="hhy:Halhy_4418"/>
<protein>
    <submittedName>
        <fullName evidence="2">Tetratricopeptide TPR_1 repeat-containing protein</fullName>
    </submittedName>
</protein>
<dbReference type="AlphaFoldDB" id="F4KQX6"/>
<name>F4KQX6_HALH1</name>
<feature type="signal peptide" evidence="1">
    <location>
        <begin position="1"/>
        <end position="24"/>
    </location>
</feature>
<dbReference type="Gene3D" id="1.25.40.10">
    <property type="entry name" value="Tetratricopeptide repeat domain"/>
    <property type="match status" value="2"/>
</dbReference>
<dbReference type="Proteomes" id="UP000008461">
    <property type="component" value="Chromosome"/>
</dbReference>
<evidence type="ECO:0000313" key="2">
    <source>
        <dbReference type="EMBL" id="AEE52261.1"/>
    </source>
</evidence>
<dbReference type="SUPFAM" id="SSF48452">
    <property type="entry name" value="TPR-like"/>
    <property type="match status" value="1"/>
</dbReference>
<dbReference type="RefSeq" id="WP_013766799.1">
    <property type="nucleotide sequence ID" value="NC_015510.1"/>
</dbReference>
<sequence>MKKVIHKITIICLFILTNPGFGQAQTQDNLLFHCPPLSKGTTPPTPRAHTIADSLAKEALIPLDAETEARIAKVNSRSRQSTKSDSARVRAFFELLGSVHGSLHRYAGIPSQDKLEKALADLHQALLLNPDLVAAIHSIALIAARGGHDYACAEALYLRALKIEPANAIIHFDYAELLAYQGKFEAAFRYAETAMALADQPSKDLYQWRVMRMHYMAKNYDWVINQCDQHIEKTDQEDFWNNGWPAYYYKGLALAEQEKFDQALEAENLTYAFLSTDGFNLASSARAYAMAGDTAVAKRVLAAVLEPNFEWMPYEIATAYEALGDFDNTFLWLNIAADEGDEWLRWLNLDPRWKRIRSDPRFKKVQVRAGG</sequence>
<dbReference type="EMBL" id="CP002691">
    <property type="protein sequence ID" value="AEE52261.1"/>
    <property type="molecule type" value="Genomic_DNA"/>
</dbReference>
<feature type="chain" id="PRO_5003310109" evidence="1">
    <location>
        <begin position="25"/>
        <end position="371"/>
    </location>
</feature>